<reference evidence="2 3" key="1">
    <citation type="submission" date="2019-07" db="EMBL/GenBank/DDBJ databases">
        <title>Finished genome of Venturia effusa.</title>
        <authorList>
            <person name="Young C.A."/>
            <person name="Cox M.P."/>
            <person name="Ganley A.R.D."/>
            <person name="David W.J."/>
        </authorList>
    </citation>
    <scope>NUCLEOTIDE SEQUENCE [LARGE SCALE GENOMIC DNA]</scope>
    <source>
        <strain evidence="3">albino</strain>
    </source>
</reference>
<feature type="region of interest" description="Disordered" evidence="1">
    <location>
        <begin position="192"/>
        <end position="251"/>
    </location>
</feature>
<dbReference type="Proteomes" id="UP000316270">
    <property type="component" value="Chromosome 13"/>
</dbReference>
<proteinExistence type="predicted"/>
<dbReference type="EMBL" id="CP042197">
    <property type="protein sequence ID" value="QDS75514.1"/>
    <property type="molecule type" value="Genomic_DNA"/>
</dbReference>
<protein>
    <submittedName>
        <fullName evidence="2">Uncharacterized protein</fullName>
    </submittedName>
</protein>
<gene>
    <name evidence="2" type="ORF">FKW77_005047</name>
</gene>
<evidence type="ECO:0000313" key="2">
    <source>
        <dbReference type="EMBL" id="QDS75514.1"/>
    </source>
</evidence>
<feature type="compositionally biased region" description="Acidic residues" evidence="1">
    <location>
        <begin position="197"/>
        <end position="229"/>
    </location>
</feature>
<name>A0A517LIP2_9PEZI</name>
<organism evidence="2 3">
    <name type="scientific">Venturia effusa</name>
    <dbReference type="NCBI Taxonomy" id="50376"/>
    <lineage>
        <taxon>Eukaryota</taxon>
        <taxon>Fungi</taxon>
        <taxon>Dikarya</taxon>
        <taxon>Ascomycota</taxon>
        <taxon>Pezizomycotina</taxon>
        <taxon>Dothideomycetes</taxon>
        <taxon>Pleosporomycetidae</taxon>
        <taxon>Venturiales</taxon>
        <taxon>Venturiaceae</taxon>
        <taxon>Venturia</taxon>
    </lineage>
</organism>
<keyword evidence="3" id="KW-1185">Reference proteome</keyword>
<evidence type="ECO:0000256" key="1">
    <source>
        <dbReference type="SAM" id="MobiDB-lite"/>
    </source>
</evidence>
<accession>A0A517LIP2</accession>
<dbReference type="AlphaFoldDB" id="A0A517LIP2"/>
<evidence type="ECO:0000313" key="3">
    <source>
        <dbReference type="Proteomes" id="UP000316270"/>
    </source>
</evidence>
<sequence length="251" mass="28181">MAPPTTDDARAEQIRFEELGPQGNAASRAMLHMCKIRSDNVNRMEDYWNAMLASYFPLEEGFMISRSSLQGFRTLAVVVAAKDETSLVRVLLYVSFSHNDGEEPPVSAQCAKDFHQGYGVDGIVCMTMGATTYKPILMIPPNSPGGDCVRRPLTIRRRNGERVEFGGRFYRVDSEGDRKKLDKIFRILHREGLRETPEEDGEEDEEGDAEDDAEDDEDDLEGDEEEEGDALNVTVDPSTGLRTESFPRYAE</sequence>